<protein>
    <submittedName>
        <fullName evidence="1">Uncharacterized protein</fullName>
    </submittedName>
</protein>
<sequence length="133" mass="14770">MIVRTFEPVFNPLIEGEPIFEPEKLSMEGLFALADALRTVAEVIAGLSCQPRFSDGDQLPLHGDMLQRLCEYINGARSLIHEEALKRPPKTDADRRRKVFFVADEYVDGTNGPVSALCGLSRELGKLAEEARP</sequence>
<comment type="caution">
    <text evidence="1">The sequence shown here is derived from an EMBL/GenBank/DDBJ whole genome shotgun (WGS) entry which is preliminary data.</text>
</comment>
<dbReference type="AlphaFoldDB" id="A0A011US93"/>
<dbReference type="HOGENOM" id="CLU_1902323_0_0_5"/>
<accession>A0A011US93</accession>
<evidence type="ECO:0000313" key="1">
    <source>
        <dbReference type="EMBL" id="EXL08743.1"/>
    </source>
</evidence>
<organism evidence="1 2">
    <name type="scientific">Aquamicrobium defluvii</name>
    <dbReference type="NCBI Taxonomy" id="69279"/>
    <lineage>
        <taxon>Bacteria</taxon>
        <taxon>Pseudomonadati</taxon>
        <taxon>Pseudomonadota</taxon>
        <taxon>Alphaproteobacteria</taxon>
        <taxon>Hyphomicrobiales</taxon>
        <taxon>Phyllobacteriaceae</taxon>
        <taxon>Aquamicrobium</taxon>
    </lineage>
</organism>
<dbReference type="STRING" id="69279.BG36_03620"/>
<dbReference type="EMBL" id="JENY01000012">
    <property type="protein sequence ID" value="EXL08743.1"/>
    <property type="molecule type" value="Genomic_DNA"/>
</dbReference>
<dbReference type="PATRIC" id="fig|69279.3.peg.2122"/>
<dbReference type="Proteomes" id="UP000019849">
    <property type="component" value="Unassembled WGS sequence"/>
</dbReference>
<dbReference type="RefSeq" id="WP_035026327.1">
    <property type="nucleotide sequence ID" value="NZ_KK073886.1"/>
</dbReference>
<proteinExistence type="predicted"/>
<reference evidence="1 2" key="1">
    <citation type="submission" date="2014-02" db="EMBL/GenBank/DDBJ databases">
        <title>Aquamicrobium defluvii Genome sequencing.</title>
        <authorList>
            <person name="Wang X."/>
        </authorList>
    </citation>
    <scope>NUCLEOTIDE SEQUENCE [LARGE SCALE GENOMIC DNA]</scope>
    <source>
        <strain evidence="1 2">W13Z1</strain>
    </source>
</reference>
<evidence type="ECO:0000313" key="2">
    <source>
        <dbReference type="Proteomes" id="UP000019849"/>
    </source>
</evidence>
<name>A0A011US93_9HYPH</name>
<gene>
    <name evidence="1" type="ORF">BG36_03620</name>
</gene>